<name>A0A364MSX2_STELY</name>
<protein>
    <submittedName>
        <fullName evidence="1">Uncharacterized protein</fullName>
    </submittedName>
</protein>
<dbReference type="EMBL" id="QGDH01000212">
    <property type="protein sequence ID" value="RAR02489.1"/>
    <property type="molecule type" value="Genomic_DNA"/>
</dbReference>
<sequence length="214" mass="24789">MAGITLPEPPIFFPANEGWRHRTAGYVRNPTWRGWYQDGRKLRDVKAPKAFIWPKDGKNGSSLGRMKDIFRNTGPDMYVAFGARPTDCVSNRPSRSQWAGHTHFDDGGMAFSFNSHKFAPWTRAKALGGREHSLSYDFRTRKHAKPNQWTWTDAIWQQEPYKNRKWNCFPEAVQTVDGRWYQDTQCLPQFRGGPVDNEFGTGFPFRQFPPTSVR</sequence>
<dbReference type="AlphaFoldDB" id="A0A364MSX2"/>
<dbReference type="OrthoDB" id="5331170at2759"/>
<keyword evidence="2" id="KW-1185">Reference proteome</keyword>
<organism evidence="1 2">
    <name type="scientific">Stemphylium lycopersici</name>
    <name type="common">Tomato gray leaf spot disease fungus</name>
    <name type="synonym">Thyrospora lycopersici</name>
    <dbReference type="NCBI Taxonomy" id="183478"/>
    <lineage>
        <taxon>Eukaryota</taxon>
        <taxon>Fungi</taxon>
        <taxon>Dikarya</taxon>
        <taxon>Ascomycota</taxon>
        <taxon>Pezizomycotina</taxon>
        <taxon>Dothideomycetes</taxon>
        <taxon>Pleosporomycetidae</taxon>
        <taxon>Pleosporales</taxon>
        <taxon>Pleosporineae</taxon>
        <taxon>Pleosporaceae</taxon>
        <taxon>Stemphylium</taxon>
    </lineage>
</organism>
<dbReference type="Proteomes" id="UP000249619">
    <property type="component" value="Unassembled WGS sequence"/>
</dbReference>
<proteinExistence type="predicted"/>
<gene>
    <name evidence="1" type="ORF">DDE83_008552</name>
</gene>
<comment type="caution">
    <text evidence="1">The sequence shown here is derived from an EMBL/GenBank/DDBJ whole genome shotgun (WGS) entry which is preliminary data.</text>
</comment>
<evidence type="ECO:0000313" key="1">
    <source>
        <dbReference type="EMBL" id="RAR02489.1"/>
    </source>
</evidence>
<reference evidence="2" key="1">
    <citation type="submission" date="2018-05" db="EMBL/GenBank/DDBJ databases">
        <title>Draft genome sequence of Stemphylium lycopersici strain CIDEFI 213.</title>
        <authorList>
            <person name="Medina R."/>
            <person name="Franco M.E.E."/>
            <person name="Lucentini C.G."/>
            <person name="Saparrat M.C.N."/>
            <person name="Balatti P.A."/>
        </authorList>
    </citation>
    <scope>NUCLEOTIDE SEQUENCE [LARGE SCALE GENOMIC DNA]</scope>
    <source>
        <strain evidence="2">CIDEFI 213</strain>
    </source>
</reference>
<accession>A0A364MSX2</accession>
<evidence type="ECO:0000313" key="2">
    <source>
        <dbReference type="Proteomes" id="UP000249619"/>
    </source>
</evidence>